<evidence type="ECO:0000259" key="12">
    <source>
        <dbReference type="PROSITE" id="PS51163"/>
    </source>
</evidence>
<sequence length="242" mass="24292">MADSASEHCSSPDAGMELAAAARFLRNGGVLVFPTETFYGLGCLAANAEAVARVYQLKQRPVHKPLPLLAAHAAQVDAVAELAAMPKGLLAFWPGPLTVLLPARSCLPPALVNGQGFAAVRVTPHPLAAQLAEQAGGALTASSANLSGGAPVCSPDKLDPALLEALRSMAQGMPCPAGCAAQDAKTELFLPLALGGPLPAGGLPSTVVEPLSGEDGGAVRLRIVRAGAVSAAALEAAGFILE</sequence>
<organism evidence="13">
    <name type="scientific">bioreactor metagenome</name>
    <dbReference type="NCBI Taxonomy" id="1076179"/>
    <lineage>
        <taxon>unclassified sequences</taxon>
        <taxon>metagenomes</taxon>
        <taxon>ecological metagenomes</taxon>
    </lineage>
</organism>
<keyword evidence="9" id="KW-0067">ATP-binding</keyword>
<dbReference type="GO" id="GO:0008033">
    <property type="term" value="P:tRNA processing"/>
    <property type="evidence" value="ECO:0007669"/>
    <property type="project" value="UniProtKB-KW"/>
</dbReference>
<dbReference type="GO" id="GO:0006450">
    <property type="term" value="P:regulation of translational fidelity"/>
    <property type="evidence" value="ECO:0007669"/>
    <property type="project" value="TreeGrafter"/>
</dbReference>
<name>A0A644V6B5_9ZZZZ</name>
<dbReference type="InterPro" id="IPR017945">
    <property type="entry name" value="DHBP_synth_RibB-like_a/b_dom"/>
</dbReference>
<feature type="domain" description="YrdC-like" evidence="12">
    <location>
        <begin position="15"/>
        <end position="229"/>
    </location>
</feature>
<dbReference type="Pfam" id="PF01300">
    <property type="entry name" value="Sua5_yciO_yrdC"/>
    <property type="match status" value="1"/>
</dbReference>
<dbReference type="InterPro" id="IPR050156">
    <property type="entry name" value="TC-AMP_synthase_SUA5"/>
</dbReference>
<evidence type="ECO:0000256" key="2">
    <source>
        <dbReference type="ARBA" id="ARBA00007663"/>
    </source>
</evidence>
<evidence type="ECO:0000313" key="13">
    <source>
        <dbReference type="EMBL" id="MPL86890.1"/>
    </source>
</evidence>
<proteinExistence type="inferred from homology"/>
<dbReference type="PANTHER" id="PTHR17490:SF16">
    <property type="entry name" value="THREONYLCARBAMOYL-AMP SYNTHASE"/>
    <property type="match status" value="1"/>
</dbReference>
<dbReference type="PANTHER" id="PTHR17490">
    <property type="entry name" value="SUA5"/>
    <property type="match status" value="1"/>
</dbReference>
<evidence type="ECO:0000256" key="9">
    <source>
        <dbReference type="ARBA" id="ARBA00022840"/>
    </source>
</evidence>
<evidence type="ECO:0000256" key="7">
    <source>
        <dbReference type="ARBA" id="ARBA00022695"/>
    </source>
</evidence>
<dbReference type="GO" id="GO:0061710">
    <property type="term" value="F:L-threonylcarbamoyladenylate synthase"/>
    <property type="evidence" value="ECO:0007669"/>
    <property type="project" value="UniProtKB-EC"/>
</dbReference>
<evidence type="ECO:0000256" key="6">
    <source>
        <dbReference type="ARBA" id="ARBA00022694"/>
    </source>
</evidence>
<dbReference type="SUPFAM" id="SSF55821">
    <property type="entry name" value="YrdC/RibB"/>
    <property type="match status" value="1"/>
</dbReference>
<evidence type="ECO:0000256" key="5">
    <source>
        <dbReference type="ARBA" id="ARBA00022679"/>
    </source>
</evidence>
<evidence type="ECO:0000256" key="1">
    <source>
        <dbReference type="ARBA" id="ARBA00004496"/>
    </source>
</evidence>
<dbReference type="EC" id="2.7.7.87" evidence="3"/>
<gene>
    <name evidence="13" type="primary">tsaC_4</name>
    <name evidence="13" type="ORF">SDC9_32877</name>
</gene>
<evidence type="ECO:0000256" key="11">
    <source>
        <dbReference type="ARBA" id="ARBA00048366"/>
    </source>
</evidence>
<keyword evidence="4" id="KW-0963">Cytoplasm</keyword>
<dbReference type="AlphaFoldDB" id="A0A644V6B5"/>
<keyword evidence="7 13" id="KW-0548">Nucleotidyltransferase</keyword>
<reference evidence="13" key="1">
    <citation type="submission" date="2019-08" db="EMBL/GenBank/DDBJ databases">
        <authorList>
            <person name="Kucharzyk K."/>
            <person name="Murdoch R.W."/>
            <person name="Higgins S."/>
            <person name="Loffler F."/>
        </authorList>
    </citation>
    <scope>NUCLEOTIDE SEQUENCE</scope>
</reference>
<dbReference type="Gene3D" id="3.90.870.10">
    <property type="entry name" value="DHBP synthase"/>
    <property type="match status" value="1"/>
</dbReference>
<dbReference type="InterPro" id="IPR006070">
    <property type="entry name" value="Sua5-like_dom"/>
</dbReference>
<dbReference type="EMBL" id="VSSQ01000229">
    <property type="protein sequence ID" value="MPL86890.1"/>
    <property type="molecule type" value="Genomic_DNA"/>
</dbReference>
<keyword evidence="5 13" id="KW-0808">Transferase</keyword>
<keyword evidence="8" id="KW-0547">Nucleotide-binding</keyword>
<dbReference type="PROSITE" id="PS51163">
    <property type="entry name" value="YRDC"/>
    <property type="match status" value="1"/>
</dbReference>
<dbReference type="GO" id="GO:0005737">
    <property type="term" value="C:cytoplasm"/>
    <property type="evidence" value="ECO:0007669"/>
    <property type="project" value="UniProtKB-SubCell"/>
</dbReference>
<keyword evidence="6" id="KW-0819">tRNA processing</keyword>
<protein>
    <recommendedName>
        <fullName evidence="10">L-threonylcarbamoyladenylate synthase</fullName>
        <ecNumber evidence="3">2.7.7.87</ecNumber>
    </recommendedName>
    <alternativeName>
        <fullName evidence="10">L-threonylcarbamoyladenylate synthase</fullName>
    </alternativeName>
</protein>
<evidence type="ECO:0000256" key="4">
    <source>
        <dbReference type="ARBA" id="ARBA00022490"/>
    </source>
</evidence>
<accession>A0A644V6B5</accession>
<dbReference type="GO" id="GO:0000049">
    <property type="term" value="F:tRNA binding"/>
    <property type="evidence" value="ECO:0007669"/>
    <property type="project" value="TreeGrafter"/>
</dbReference>
<evidence type="ECO:0000256" key="3">
    <source>
        <dbReference type="ARBA" id="ARBA00012584"/>
    </source>
</evidence>
<dbReference type="GO" id="GO:0005524">
    <property type="term" value="F:ATP binding"/>
    <property type="evidence" value="ECO:0007669"/>
    <property type="project" value="UniProtKB-KW"/>
</dbReference>
<comment type="catalytic activity">
    <reaction evidence="11">
        <text>L-threonine + hydrogencarbonate + ATP = L-threonylcarbamoyladenylate + diphosphate + H2O</text>
        <dbReference type="Rhea" id="RHEA:36407"/>
        <dbReference type="ChEBI" id="CHEBI:15377"/>
        <dbReference type="ChEBI" id="CHEBI:17544"/>
        <dbReference type="ChEBI" id="CHEBI:30616"/>
        <dbReference type="ChEBI" id="CHEBI:33019"/>
        <dbReference type="ChEBI" id="CHEBI:57926"/>
        <dbReference type="ChEBI" id="CHEBI:73682"/>
        <dbReference type="EC" id="2.7.7.87"/>
    </reaction>
</comment>
<evidence type="ECO:0000256" key="8">
    <source>
        <dbReference type="ARBA" id="ARBA00022741"/>
    </source>
</evidence>
<dbReference type="GO" id="GO:0003725">
    <property type="term" value="F:double-stranded RNA binding"/>
    <property type="evidence" value="ECO:0007669"/>
    <property type="project" value="InterPro"/>
</dbReference>
<evidence type="ECO:0000256" key="10">
    <source>
        <dbReference type="ARBA" id="ARBA00029774"/>
    </source>
</evidence>
<comment type="similarity">
    <text evidence="2">Belongs to the SUA5 family.</text>
</comment>
<comment type="subcellular location">
    <subcellularLocation>
        <location evidence="1">Cytoplasm</location>
    </subcellularLocation>
</comment>
<comment type="caution">
    <text evidence="13">The sequence shown here is derived from an EMBL/GenBank/DDBJ whole genome shotgun (WGS) entry which is preliminary data.</text>
</comment>